<accession>A0ABX9DAC3</accession>
<protein>
    <submittedName>
        <fullName evidence="1">Uncharacterized protein</fullName>
    </submittedName>
</protein>
<comment type="caution">
    <text evidence="1">The sequence shown here is derived from an EMBL/GenBank/DDBJ whole genome shotgun (WGS) entry which is preliminary data.</text>
</comment>
<gene>
    <name evidence="1" type="ORF">BYZ73_21425</name>
</gene>
<keyword evidence="2" id="KW-1185">Reference proteome</keyword>
<evidence type="ECO:0000313" key="1">
    <source>
        <dbReference type="EMBL" id="RAP39267.1"/>
    </source>
</evidence>
<dbReference type="EMBL" id="MUAV01000137">
    <property type="protein sequence ID" value="RAP39267.1"/>
    <property type="molecule type" value="Genomic_DNA"/>
</dbReference>
<evidence type="ECO:0000313" key="2">
    <source>
        <dbReference type="Proteomes" id="UP000248659"/>
    </source>
</evidence>
<organism evidence="1 2">
    <name type="scientific">Rhodovulum viride</name>
    <dbReference type="NCBI Taxonomy" id="1231134"/>
    <lineage>
        <taxon>Bacteria</taxon>
        <taxon>Pseudomonadati</taxon>
        <taxon>Pseudomonadota</taxon>
        <taxon>Alphaproteobacteria</taxon>
        <taxon>Rhodobacterales</taxon>
        <taxon>Paracoccaceae</taxon>
        <taxon>Rhodovulum</taxon>
    </lineage>
</organism>
<feature type="non-terminal residue" evidence="1">
    <location>
        <position position="1"/>
    </location>
</feature>
<sequence>EDLIDDVAPGTYVFGARGRNTRGMWSDWTFAGATAVQGINAPPVALSGLAGQAAGGAVAMLRWDRHPSLDVRQGGWIEIRHSAALTGATWQSSVTVGKAVPGGATEATLPLKSGSYLARPYDATGIPGPVSAVALRAASLVPMTEVARLDEAPGFAGTKADCSAAGGVLSTDEGATHALYDFSAVLNLGTAGPVRLVSNVEVLIEERRDLIFGPGTAAFWSPPDALFWQGSTDAYGDLDTQVRVHDDATA</sequence>
<name>A0ABX9DAC3_9RHOB</name>
<dbReference type="Proteomes" id="UP000248659">
    <property type="component" value="Unassembled WGS sequence"/>
</dbReference>
<reference evidence="1 2" key="1">
    <citation type="submission" date="2017-01" db="EMBL/GenBank/DDBJ databases">
        <title>Genome sequence of Rhodovulum viride JA756.</title>
        <authorList>
            <person name="Lakshmi K.V."/>
            <person name="Tushar L.D."/>
            <person name="Sasikala C."/>
            <person name="Venkataramana C."/>
        </authorList>
    </citation>
    <scope>NUCLEOTIDE SEQUENCE [LARGE SCALE GENOMIC DNA]</scope>
    <source>
        <strain evidence="1 2">JA756</strain>
    </source>
</reference>
<feature type="non-terminal residue" evidence="1">
    <location>
        <position position="250"/>
    </location>
</feature>
<proteinExistence type="predicted"/>